<dbReference type="GeneID" id="129335045"/>
<dbReference type="GO" id="GO:0005770">
    <property type="term" value="C:late endosome"/>
    <property type="evidence" value="ECO:0007669"/>
    <property type="project" value="TreeGrafter"/>
</dbReference>
<keyword evidence="3" id="KW-0789">Thiol protease inhibitor</keyword>
<keyword evidence="7" id="KW-1185">Reference proteome</keyword>
<dbReference type="InterPro" id="IPR042886">
    <property type="entry name" value="Cystatin-F"/>
</dbReference>
<evidence type="ECO:0000256" key="5">
    <source>
        <dbReference type="SAM" id="SignalP"/>
    </source>
</evidence>
<keyword evidence="4" id="KW-1015">Disulfide bond</keyword>
<proteinExistence type="inferred from homology"/>
<dbReference type="GO" id="GO:0005764">
    <property type="term" value="C:lysosome"/>
    <property type="evidence" value="ECO:0007669"/>
    <property type="project" value="TreeGrafter"/>
</dbReference>
<evidence type="ECO:0000256" key="1">
    <source>
        <dbReference type="ARBA" id="ARBA00009403"/>
    </source>
</evidence>
<dbReference type="KEGG" id="emc:129335045"/>
<feature type="domain" description="Cystatin" evidence="6">
    <location>
        <begin position="34"/>
        <end position="145"/>
    </location>
</feature>
<dbReference type="GO" id="GO:0005615">
    <property type="term" value="C:extracellular space"/>
    <property type="evidence" value="ECO:0007669"/>
    <property type="project" value="TreeGrafter"/>
</dbReference>
<feature type="signal peptide" evidence="5">
    <location>
        <begin position="1"/>
        <end position="23"/>
    </location>
</feature>
<dbReference type="GO" id="GO:0005794">
    <property type="term" value="C:Golgi apparatus"/>
    <property type="evidence" value="ECO:0007669"/>
    <property type="project" value="TreeGrafter"/>
</dbReference>
<keyword evidence="5" id="KW-0732">Signal</keyword>
<evidence type="ECO:0000259" key="6">
    <source>
        <dbReference type="SMART" id="SM00043"/>
    </source>
</evidence>
<dbReference type="SUPFAM" id="SSF54403">
    <property type="entry name" value="Cystatin/monellin"/>
    <property type="match status" value="1"/>
</dbReference>
<keyword evidence="2" id="KW-0646">Protease inhibitor</keyword>
<dbReference type="GO" id="GO:0004869">
    <property type="term" value="F:cysteine-type endopeptidase inhibitor activity"/>
    <property type="evidence" value="ECO:0007669"/>
    <property type="project" value="UniProtKB-KW"/>
</dbReference>
<name>A0AA97JUN2_EUBMA</name>
<dbReference type="PANTHER" id="PTHR47141">
    <property type="entry name" value="CYSTATIN-F"/>
    <property type="match status" value="1"/>
</dbReference>
<dbReference type="Pfam" id="PF00031">
    <property type="entry name" value="Cystatin"/>
    <property type="match status" value="1"/>
</dbReference>
<organism evidence="7 8">
    <name type="scientific">Eublepharis macularius</name>
    <name type="common">Leopard gecko</name>
    <name type="synonym">Cyrtodactylus macularius</name>
    <dbReference type="NCBI Taxonomy" id="481883"/>
    <lineage>
        <taxon>Eukaryota</taxon>
        <taxon>Metazoa</taxon>
        <taxon>Chordata</taxon>
        <taxon>Craniata</taxon>
        <taxon>Vertebrata</taxon>
        <taxon>Euteleostomi</taxon>
        <taxon>Lepidosauria</taxon>
        <taxon>Squamata</taxon>
        <taxon>Bifurcata</taxon>
        <taxon>Gekkota</taxon>
        <taxon>Eublepharidae</taxon>
        <taxon>Eublepharinae</taxon>
        <taxon>Eublepharis</taxon>
    </lineage>
</organism>
<evidence type="ECO:0000313" key="8">
    <source>
        <dbReference type="RefSeq" id="XP_054843461.1"/>
    </source>
</evidence>
<dbReference type="AlphaFoldDB" id="A0AA97JUN2"/>
<comment type="similarity">
    <text evidence="1">Belongs to the cystatin family.</text>
</comment>
<dbReference type="InterPro" id="IPR000010">
    <property type="entry name" value="Cystatin_dom"/>
</dbReference>
<dbReference type="InterPro" id="IPR046350">
    <property type="entry name" value="Cystatin_sf"/>
</dbReference>
<dbReference type="PANTHER" id="PTHR47141:SF1">
    <property type="entry name" value="CYSTATIN-F"/>
    <property type="match status" value="1"/>
</dbReference>
<dbReference type="CDD" id="cd00042">
    <property type="entry name" value="CY"/>
    <property type="match status" value="1"/>
</dbReference>
<dbReference type="Proteomes" id="UP001190640">
    <property type="component" value="Chromosome 8"/>
</dbReference>
<reference evidence="8" key="1">
    <citation type="submission" date="2025-08" db="UniProtKB">
        <authorList>
            <consortium name="RefSeq"/>
        </authorList>
    </citation>
    <scope>IDENTIFICATION</scope>
    <source>
        <tissue evidence="8">Blood</tissue>
    </source>
</reference>
<dbReference type="GO" id="GO:0005783">
    <property type="term" value="C:endoplasmic reticulum"/>
    <property type="evidence" value="ECO:0007669"/>
    <property type="project" value="TreeGrafter"/>
</dbReference>
<dbReference type="GO" id="GO:1903979">
    <property type="term" value="P:negative regulation of microglial cell activation"/>
    <property type="evidence" value="ECO:0007669"/>
    <property type="project" value="TreeGrafter"/>
</dbReference>
<dbReference type="GO" id="GO:0031643">
    <property type="term" value="P:positive regulation of myelination"/>
    <property type="evidence" value="ECO:0007669"/>
    <property type="project" value="TreeGrafter"/>
</dbReference>
<gene>
    <name evidence="8" type="primary">CST7</name>
</gene>
<protein>
    <submittedName>
        <fullName evidence="8">Cystatin-F</fullName>
    </submittedName>
</protein>
<accession>A0AA97JUN2</accession>
<dbReference type="GO" id="GO:0006955">
    <property type="term" value="P:immune response"/>
    <property type="evidence" value="ECO:0007669"/>
    <property type="project" value="InterPro"/>
</dbReference>
<dbReference type="CTD" id="8530"/>
<evidence type="ECO:0000256" key="2">
    <source>
        <dbReference type="ARBA" id="ARBA00022690"/>
    </source>
</evidence>
<sequence length="145" mass="16411">MSFGRSFTVLCPLFLLGVAGTSSGNFRQLPGSTVKPGSPVPIKTNDSGVQKAARYGVYTYNNSSNDIFLFKESHINKATVQVVRGLKYNLDVNISRTVCSKRKHPSLDRCHFQKSKKLRQTFRCHFEVWLTPWLQRVEVLVSNCQ</sequence>
<dbReference type="FunFam" id="3.10.450.10:FF:000004">
    <property type="entry name" value="Cystatin C"/>
    <property type="match status" value="1"/>
</dbReference>
<dbReference type="Gene3D" id="3.10.450.10">
    <property type="match status" value="1"/>
</dbReference>
<feature type="chain" id="PRO_5041635905" evidence="5">
    <location>
        <begin position="24"/>
        <end position="145"/>
    </location>
</feature>
<evidence type="ECO:0000256" key="4">
    <source>
        <dbReference type="ARBA" id="ARBA00023157"/>
    </source>
</evidence>
<dbReference type="RefSeq" id="XP_054843461.1">
    <property type="nucleotide sequence ID" value="XM_054987486.1"/>
</dbReference>
<evidence type="ECO:0000256" key="3">
    <source>
        <dbReference type="ARBA" id="ARBA00022704"/>
    </source>
</evidence>
<evidence type="ECO:0000313" key="7">
    <source>
        <dbReference type="Proteomes" id="UP001190640"/>
    </source>
</evidence>
<dbReference type="SMART" id="SM00043">
    <property type="entry name" value="CY"/>
    <property type="match status" value="1"/>
</dbReference>